<dbReference type="Pfam" id="PF02120">
    <property type="entry name" value="Flg_hook"/>
    <property type="match status" value="1"/>
</dbReference>
<keyword evidence="3" id="KW-0282">Flagellum</keyword>
<dbReference type="Proteomes" id="UP001174932">
    <property type="component" value="Unassembled WGS sequence"/>
</dbReference>
<feature type="region of interest" description="Disordered" evidence="1">
    <location>
        <begin position="111"/>
        <end position="203"/>
    </location>
</feature>
<dbReference type="InterPro" id="IPR038610">
    <property type="entry name" value="FliK-like_C_sf"/>
</dbReference>
<evidence type="ECO:0000256" key="1">
    <source>
        <dbReference type="SAM" id="MobiDB-lite"/>
    </source>
</evidence>
<feature type="compositionally biased region" description="Polar residues" evidence="1">
    <location>
        <begin position="438"/>
        <end position="451"/>
    </location>
</feature>
<dbReference type="Gene3D" id="3.30.750.140">
    <property type="match status" value="1"/>
</dbReference>
<keyword evidence="3" id="KW-0969">Cilium</keyword>
<accession>A0ABT8YH30</accession>
<feature type="region of interest" description="Disordered" evidence="1">
    <location>
        <begin position="218"/>
        <end position="241"/>
    </location>
</feature>
<comment type="caution">
    <text evidence="3">The sequence shown here is derived from an EMBL/GenBank/DDBJ whole genome shotgun (WGS) entry which is preliminary data.</text>
</comment>
<dbReference type="InterPro" id="IPR021136">
    <property type="entry name" value="Flagellar_hook_control-like_C"/>
</dbReference>
<dbReference type="EMBL" id="JAUOZU010000001">
    <property type="protein sequence ID" value="MDO6962574.1"/>
    <property type="molecule type" value="Genomic_DNA"/>
</dbReference>
<feature type="compositionally biased region" description="Low complexity" evidence="1">
    <location>
        <begin position="426"/>
        <end position="437"/>
    </location>
</feature>
<keyword evidence="3" id="KW-0966">Cell projection</keyword>
<dbReference type="RefSeq" id="WP_304374456.1">
    <property type="nucleotide sequence ID" value="NZ_JAUOZU010000001.1"/>
</dbReference>
<evidence type="ECO:0000259" key="2">
    <source>
        <dbReference type="Pfam" id="PF02120"/>
    </source>
</evidence>
<feature type="compositionally biased region" description="Basic and acidic residues" evidence="1">
    <location>
        <begin position="52"/>
        <end position="67"/>
    </location>
</feature>
<gene>
    <name evidence="3" type="ORF">Q4481_01320</name>
</gene>
<organism evidence="3 4">
    <name type="scientific">Rhizobium alvei</name>
    <dbReference type="NCBI Taxonomy" id="1132659"/>
    <lineage>
        <taxon>Bacteria</taxon>
        <taxon>Pseudomonadati</taxon>
        <taxon>Pseudomonadota</taxon>
        <taxon>Alphaproteobacteria</taxon>
        <taxon>Hyphomicrobiales</taxon>
        <taxon>Rhizobiaceae</taxon>
        <taxon>Rhizobium/Agrobacterium group</taxon>
        <taxon>Rhizobium</taxon>
    </lineage>
</organism>
<evidence type="ECO:0000313" key="3">
    <source>
        <dbReference type="EMBL" id="MDO6962574.1"/>
    </source>
</evidence>
<feature type="compositionally biased region" description="Polar residues" evidence="1">
    <location>
        <begin position="76"/>
        <end position="91"/>
    </location>
</feature>
<sequence>MIEQNAITTAVPARSAPLQNKDQGSKKSRDDAAADEQDSFENLVNKATGSEPHGDRHADAASSKEVDAASDGASVGETQVEANAQPKSRISNRIAILAALQTSGQVLRNAGEAAGNPVADGKIGSKDATTKTGAKHTKADGESKSAKDAAISGESPADLLKRLLAGDKDDKTVGEQSTEKTKTVDVTKSDGEPVEAAVKGQGTNEAVMSELASALGMNEKKAEAGTADASDGKADKSSKAGVSAVAAKTAVDDTAVAMPSDKTDAKDPVDLAFNGDLPANSRIETADADQRLTLVKTEGNANTSDSIAVLEARRYLGFTTDVNANALAQAAKSDVSWNQALSALTSDNPFDRQTVQEVNTLKLQMNPGDLGNMVASLSLKGDELTVQVQVETVEAYRQLSGDKDSILQALKDQGFSIDSVTVQLSQSAQNDADQSQDGRSQLGQDRQGQGEQSRERDASYARQSTSQDDEATRNTPSSPVGSDRSGRVDSSDIYL</sequence>
<feature type="compositionally biased region" description="Basic and acidic residues" evidence="1">
    <location>
        <begin position="159"/>
        <end position="191"/>
    </location>
</feature>
<reference evidence="3" key="1">
    <citation type="journal article" date="2015" name="Int. J. Syst. Evol. Microbiol.">
        <title>Rhizobium alvei sp. nov., isolated from a freshwater river.</title>
        <authorList>
            <person name="Sheu S.Y."/>
            <person name="Huang H.W."/>
            <person name="Young C.C."/>
            <person name="Chen W.M."/>
        </authorList>
    </citation>
    <scope>NUCLEOTIDE SEQUENCE</scope>
    <source>
        <strain evidence="3">TNR-22</strain>
    </source>
</reference>
<feature type="compositionally biased region" description="Basic and acidic residues" evidence="1">
    <location>
        <begin position="137"/>
        <end position="147"/>
    </location>
</feature>
<reference evidence="3" key="2">
    <citation type="submission" date="2023-07" db="EMBL/GenBank/DDBJ databases">
        <authorList>
            <person name="Shen H."/>
        </authorList>
    </citation>
    <scope>NUCLEOTIDE SEQUENCE</scope>
    <source>
        <strain evidence="3">TNR-22</strain>
    </source>
</reference>
<proteinExistence type="predicted"/>
<feature type="domain" description="Flagellar hook-length control protein-like C-terminal" evidence="2">
    <location>
        <begin position="355"/>
        <end position="430"/>
    </location>
</feature>
<name>A0ABT8YH30_9HYPH</name>
<feature type="compositionally biased region" description="Basic and acidic residues" evidence="1">
    <location>
        <begin position="23"/>
        <end position="32"/>
    </location>
</feature>
<feature type="region of interest" description="Disordered" evidence="1">
    <location>
        <begin position="1"/>
        <end position="91"/>
    </location>
</feature>
<feature type="compositionally biased region" description="Basic and acidic residues" evidence="1">
    <location>
        <begin position="484"/>
        <end position="495"/>
    </location>
</feature>
<keyword evidence="4" id="KW-1185">Reference proteome</keyword>
<feature type="region of interest" description="Disordered" evidence="1">
    <location>
        <begin position="426"/>
        <end position="495"/>
    </location>
</feature>
<dbReference type="CDD" id="cd17470">
    <property type="entry name" value="T3SS_Flik_C"/>
    <property type="match status" value="1"/>
</dbReference>
<protein>
    <submittedName>
        <fullName evidence="3">Flagellar hook-length control protein FliK</fullName>
    </submittedName>
</protein>
<evidence type="ECO:0000313" key="4">
    <source>
        <dbReference type="Proteomes" id="UP001174932"/>
    </source>
</evidence>